<feature type="compositionally biased region" description="Low complexity" evidence="1">
    <location>
        <begin position="924"/>
        <end position="938"/>
    </location>
</feature>
<feature type="compositionally biased region" description="Low complexity" evidence="1">
    <location>
        <begin position="710"/>
        <end position="723"/>
    </location>
</feature>
<feature type="compositionally biased region" description="Basic and acidic residues" evidence="1">
    <location>
        <begin position="604"/>
        <end position="620"/>
    </location>
</feature>
<feature type="compositionally biased region" description="Pro residues" evidence="1">
    <location>
        <begin position="295"/>
        <end position="308"/>
    </location>
</feature>
<name>A0A9N8KZ29_SPOLI</name>
<feature type="region of interest" description="Disordered" evidence="1">
    <location>
        <begin position="138"/>
        <end position="174"/>
    </location>
</feature>
<feature type="region of interest" description="Disordered" evidence="1">
    <location>
        <begin position="1"/>
        <end position="125"/>
    </location>
</feature>
<gene>
    <name evidence="2" type="ORF">SPLIT_LOCUS2054</name>
</gene>
<feature type="compositionally biased region" description="Basic and acidic residues" evidence="1">
    <location>
        <begin position="988"/>
        <end position="1006"/>
    </location>
</feature>
<evidence type="ECO:0000256" key="1">
    <source>
        <dbReference type="SAM" id="MobiDB-lite"/>
    </source>
</evidence>
<feature type="region of interest" description="Disordered" evidence="1">
    <location>
        <begin position="782"/>
        <end position="873"/>
    </location>
</feature>
<feature type="compositionally biased region" description="Low complexity" evidence="1">
    <location>
        <begin position="84"/>
        <end position="96"/>
    </location>
</feature>
<feature type="region of interest" description="Disordered" evidence="1">
    <location>
        <begin position="346"/>
        <end position="411"/>
    </location>
</feature>
<feature type="region of interest" description="Disordered" evidence="1">
    <location>
        <begin position="906"/>
        <end position="1012"/>
    </location>
</feature>
<feature type="compositionally biased region" description="Basic and acidic residues" evidence="1">
    <location>
        <begin position="350"/>
        <end position="382"/>
    </location>
</feature>
<feature type="compositionally biased region" description="Basic and acidic residues" evidence="1">
    <location>
        <begin position="21"/>
        <end position="30"/>
    </location>
</feature>
<feature type="compositionally biased region" description="Polar residues" evidence="1">
    <location>
        <begin position="652"/>
        <end position="662"/>
    </location>
</feature>
<feature type="compositionally biased region" description="Basic and acidic residues" evidence="1">
    <location>
        <begin position="511"/>
        <end position="525"/>
    </location>
</feature>
<accession>A0A9N8KZ29</accession>
<feature type="compositionally biased region" description="Polar residues" evidence="1">
    <location>
        <begin position="69"/>
        <end position="81"/>
    </location>
</feature>
<feature type="compositionally biased region" description="Basic and acidic residues" evidence="1">
    <location>
        <begin position="277"/>
        <end position="293"/>
    </location>
</feature>
<dbReference type="EMBL" id="LR824545">
    <property type="protein sequence ID" value="CAD0226091.1"/>
    <property type="molecule type" value="Genomic_DNA"/>
</dbReference>
<feature type="compositionally biased region" description="Low complexity" evidence="1">
    <location>
        <begin position="51"/>
        <end position="62"/>
    </location>
</feature>
<protein>
    <submittedName>
        <fullName evidence="2">Uncharacterized protein</fullName>
    </submittedName>
</protein>
<dbReference type="AlphaFoldDB" id="A0A9N8KZ29"/>
<sequence>MAASSAPVRQLRRGPAPIASFDHDVSDEVRPPSSPETKQTFRLPEIREDSANAARGANSALAPPEQRARSLSTPAVSSGLQTPAAPRIDISRASSSSHHDSRDSSPELALFAGTGSEDTRGRLELGFREDGALELRSSTEELAFLEGAPGEPRPAALPQPNSRRHSRKDSQGSEAALLAVSGRTSRLSSVGSQCSAHSALSAFSHQSRHSVGRLSVVSGISRSPSPHRMLLETSFCGPKPIETDPEICAAAVEERLLEIAKMTAVSPPGVVPHVIDARDRREVRTEATVERPAARAPPPSPLPAPPPATSQSTTDSATIASVVPVTAIITPVTSSAIVTIPAPTLISAPDDDKLQKESQNRAKAQERRARPRVRREPSEPEVYKSANRSKNIIRIKLKPDDDYEEEEDNAAPGAAAIEVEINAEAAQKPASLELAARGERAVRPTELVGRGEQPAPASPTPGSRRLPRDSRTPSPAGVAVSRKSSFCSLFKSRETIASPDSPSDALRRKRSLTEGRSRSKSRDRSATPTSAGKIRGSVLSLFRTPRKSAASPSPSSREGSPIVQPQKQITTVTPQFAERVRQGDKLKYYEDTKDGIIHIPLRTPPDERPGSSGARRDTDCTKSTAEVFTHREPPRPASAPQTRPVTDREFTPQISQKPTQRTVLPDGSIIIPLRSPTERTPNERLPSPPVVDTTSTEMTRSFGEEPQSVAPIDIPAPTTPALPRHCEDSVPMPTAEVDKLETASNTEDGRKRRKERFVFTTHVGSREQVFSTQFSITKTPSVTSEISGSFPSFVDGEEMRTTTVRDITTTAESSPAEKEVRYSGNTSGVCTAAAPSPASPQEPVRDSSESEPSSESAPPPVGDEVEKRGLVVQQSFEEELPYVPTTLPQERSVALPMVPVRERGGVLVSGVSRPRAAGPGGPAGPRAPTGAGAASGPRVPRPAPLPTPPAAAQDKLRIRLPRRAGSSAPPARPDRPTRSRTRSGSESYDSRPKTEWIDFEEVPERRKQPKRIQTLPAAAAAGVTEGADGAGSADGAAVVFSYVEPEQCRCECHAHAARDEDQLPLLHDDLQPLRASSSSLECGEEEAHVQLRVQIAPFTADLDLHPDQHADGEARSH</sequence>
<evidence type="ECO:0000313" key="3">
    <source>
        <dbReference type="Proteomes" id="UP001153321"/>
    </source>
</evidence>
<proteinExistence type="predicted"/>
<feature type="region of interest" description="Disordered" evidence="1">
    <location>
        <begin position="430"/>
        <end position="578"/>
    </location>
</feature>
<reference evidence="2" key="1">
    <citation type="submission" date="2022-02" db="EMBL/GenBank/DDBJ databases">
        <authorList>
            <person name="King R."/>
        </authorList>
    </citation>
    <scope>NUCLEOTIDE SEQUENCE</scope>
</reference>
<feature type="region of interest" description="Disordered" evidence="1">
    <location>
        <begin position="277"/>
        <end position="315"/>
    </location>
</feature>
<organism evidence="2 3">
    <name type="scientific">Spodoptera littoralis</name>
    <name type="common">Egyptian cotton leafworm</name>
    <dbReference type="NCBI Taxonomy" id="7109"/>
    <lineage>
        <taxon>Eukaryota</taxon>
        <taxon>Metazoa</taxon>
        <taxon>Ecdysozoa</taxon>
        <taxon>Arthropoda</taxon>
        <taxon>Hexapoda</taxon>
        <taxon>Insecta</taxon>
        <taxon>Pterygota</taxon>
        <taxon>Neoptera</taxon>
        <taxon>Endopterygota</taxon>
        <taxon>Lepidoptera</taxon>
        <taxon>Glossata</taxon>
        <taxon>Ditrysia</taxon>
        <taxon>Noctuoidea</taxon>
        <taxon>Noctuidae</taxon>
        <taxon>Amphipyrinae</taxon>
        <taxon>Spodoptera</taxon>
    </lineage>
</organism>
<evidence type="ECO:0000313" key="2">
    <source>
        <dbReference type="EMBL" id="CAD0226091.1"/>
    </source>
</evidence>
<keyword evidence="3" id="KW-1185">Reference proteome</keyword>
<feature type="compositionally biased region" description="Pro residues" evidence="1">
    <location>
        <begin position="939"/>
        <end position="949"/>
    </location>
</feature>
<feature type="region of interest" description="Disordered" evidence="1">
    <location>
        <begin position="597"/>
        <end position="753"/>
    </location>
</feature>
<feature type="compositionally biased region" description="Low complexity" evidence="1">
    <location>
        <begin position="801"/>
        <end position="810"/>
    </location>
</feature>
<feature type="compositionally biased region" description="Polar residues" evidence="1">
    <location>
        <begin position="563"/>
        <end position="574"/>
    </location>
</feature>
<dbReference type="Proteomes" id="UP001153321">
    <property type="component" value="Chromosome 14"/>
</dbReference>